<name>A0A8S3QUC9_MYTED</name>
<dbReference type="AlphaFoldDB" id="A0A8S3QUC9"/>
<sequence length="226" mass="25447">MVPTSEWTLEEKGSKDCSIVALDDKREITGVVGISLTGALLPFQLIYKGTTDRCHPSYTFPKDWNVTHSENHWSTSVTMIEYAKSVLIPYFDKVRKEIKRSGRSKAHALAIFDVFKAHQDKDFLALLHKNRIRTVFVPPSTTEELQPCDRTVNGKLKIISTGIDLPDDIYHCLWLKLLSPVIPVKDPHQEITIRIGSLGIVSLSNNFLRFTDGGDSSCIPKRIKIG</sequence>
<protein>
    <recommendedName>
        <fullName evidence="1">DDE-1 domain-containing protein</fullName>
    </recommendedName>
</protein>
<reference evidence="2" key="1">
    <citation type="submission" date="2021-03" db="EMBL/GenBank/DDBJ databases">
        <authorList>
            <person name="Bekaert M."/>
        </authorList>
    </citation>
    <scope>NUCLEOTIDE SEQUENCE</scope>
</reference>
<dbReference type="OrthoDB" id="6127917at2759"/>
<accession>A0A8S3QUC9</accession>
<proteinExistence type="predicted"/>
<evidence type="ECO:0000313" key="3">
    <source>
        <dbReference type="Proteomes" id="UP000683360"/>
    </source>
</evidence>
<feature type="domain" description="DDE-1" evidence="1">
    <location>
        <begin position="26"/>
        <end position="157"/>
    </location>
</feature>
<evidence type="ECO:0000259" key="1">
    <source>
        <dbReference type="Pfam" id="PF03184"/>
    </source>
</evidence>
<dbReference type="Proteomes" id="UP000683360">
    <property type="component" value="Unassembled WGS sequence"/>
</dbReference>
<evidence type="ECO:0000313" key="2">
    <source>
        <dbReference type="EMBL" id="CAG2200201.1"/>
    </source>
</evidence>
<dbReference type="InterPro" id="IPR004875">
    <property type="entry name" value="DDE_SF_endonuclease_dom"/>
</dbReference>
<comment type="caution">
    <text evidence="2">The sequence shown here is derived from an EMBL/GenBank/DDBJ whole genome shotgun (WGS) entry which is preliminary data.</text>
</comment>
<keyword evidence="3" id="KW-1185">Reference proteome</keyword>
<dbReference type="GO" id="GO:0003676">
    <property type="term" value="F:nucleic acid binding"/>
    <property type="evidence" value="ECO:0007669"/>
    <property type="project" value="InterPro"/>
</dbReference>
<dbReference type="EMBL" id="CAJPWZ010000735">
    <property type="protein sequence ID" value="CAG2200201.1"/>
    <property type="molecule type" value="Genomic_DNA"/>
</dbReference>
<organism evidence="2 3">
    <name type="scientific">Mytilus edulis</name>
    <name type="common">Blue mussel</name>
    <dbReference type="NCBI Taxonomy" id="6550"/>
    <lineage>
        <taxon>Eukaryota</taxon>
        <taxon>Metazoa</taxon>
        <taxon>Spiralia</taxon>
        <taxon>Lophotrochozoa</taxon>
        <taxon>Mollusca</taxon>
        <taxon>Bivalvia</taxon>
        <taxon>Autobranchia</taxon>
        <taxon>Pteriomorphia</taxon>
        <taxon>Mytilida</taxon>
        <taxon>Mytiloidea</taxon>
        <taxon>Mytilidae</taxon>
        <taxon>Mytilinae</taxon>
        <taxon>Mytilus</taxon>
    </lineage>
</organism>
<gene>
    <name evidence="2" type="ORF">MEDL_14868</name>
</gene>
<dbReference type="Pfam" id="PF03184">
    <property type="entry name" value="DDE_1"/>
    <property type="match status" value="1"/>
</dbReference>